<keyword evidence="4" id="KW-1185">Reference proteome</keyword>
<keyword evidence="1" id="KW-0472">Membrane</keyword>
<protein>
    <recommendedName>
        <fullName evidence="5">Transmembrane protein</fullName>
    </recommendedName>
</protein>
<name>A0AAD6XVC5_9AGAR</name>
<keyword evidence="2" id="KW-0732">Signal</keyword>
<keyword evidence="1" id="KW-1133">Transmembrane helix</keyword>
<comment type="caution">
    <text evidence="3">The sequence shown here is derived from an EMBL/GenBank/DDBJ whole genome shotgun (WGS) entry which is preliminary data.</text>
</comment>
<gene>
    <name evidence="3" type="ORF">B0H15DRAFT_582823</name>
</gene>
<dbReference type="EMBL" id="JARJCN010000008">
    <property type="protein sequence ID" value="KAJ7098585.1"/>
    <property type="molecule type" value="Genomic_DNA"/>
</dbReference>
<evidence type="ECO:0000313" key="4">
    <source>
        <dbReference type="Proteomes" id="UP001222325"/>
    </source>
</evidence>
<evidence type="ECO:0008006" key="5">
    <source>
        <dbReference type="Google" id="ProtNLM"/>
    </source>
</evidence>
<feature type="transmembrane region" description="Helical" evidence="1">
    <location>
        <begin position="60"/>
        <end position="82"/>
    </location>
</feature>
<evidence type="ECO:0000313" key="3">
    <source>
        <dbReference type="EMBL" id="KAJ7098585.1"/>
    </source>
</evidence>
<feature type="signal peptide" evidence="2">
    <location>
        <begin position="1"/>
        <end position="22"/>
    </location>
</feature>
<keyword evidence="1" id="KW-0812">Transmembrane</keyword>
<evidence type="ECO:0000256" key="1">
    <source>
        <dbReference type="SAM" id="Phobius"/>
    </source>
</evidence>
<feature type="chain" id="PRO_5042102486" description="Transmembrane protein" evidence="2">
    <location>
        <begin position="23"/>
        <end position="520"/>
    </location>
</feature>
<sequence>MTTKNTFSSLTVVLCFCSFLLGQSFQAFCASLSAGPFKRENIRVVAAVASPRPHVSLKTLLVVIVGVLVVHDVLIFVAIRFLRRQSAAPMAQPFFKVIRTIQGPHSLEVATIPILRMQFNTRTGLTARFITSWRLPIPQSLLTFRHAVLPRLQSIGPPFAFANPLALAVIRNHLGPQANARHALLDVASDPGCLPLLLSLFLFAGTPSTELDDYEKPCFAYLEEVKETESEVTPYLDLCAVLRTIRYPASLDFCSPPSLPLVLNHGYVKLQEFSAGAFLRRLVLLVADPYVTEDAKGSNLGMIALPSYTPLARYPLRPRVRIPAPCLLLFAAVATSRAHQLRIYDVAVGTLALVTQIGTLLLPRIGAPPVYCLKRCSAVDGIQETNAIKVMEHTLLAEQEKTADATIEEGEDTLVGVSSSDLFAIQEKMASVAAPQEPAPTYAELDWGAAPSYEEFANGAPPEPLFDETLLRLDHPVNRPPSLPAIEARFALKPLVLPRASRLHLLARLSSRLDSSLASA</sequence>
<proteinExistence type="predicted"/>
<dbReference type="Proteomes" id="UP001222325">
    <property type="component" value="Unassembled WGS sequence"/>
</dbReference>
<accession>A0AAD6XVC5</accession>
<evidence type="ECO:0000256" key="2">
    <source>
        <dbReference type="SAM" id="SignalP"/>
    </source>
</evidence>
<reference evidence="3" key="1">
    <citation type="submission" date="2023-03" db="EMBL/GenBank/DDBJ databases">
        <title>Massive genome expansion in bonnet fungi (Mycena s.s.) driven by repeated elements and novel gene families across ecological guilds.</title>
        <authorList>
            <consortium name="Lawrence Berkeley National Laboratory"/>
            <person name="Harder C.B."/>
            <person name="Miyauchi S."/>
            <person name="Viragh M."/>
            <person name="Kuo A."/>
            <person name="Thoen E."/>
            <person name="Andreopoulos B."/>
            <person name="Lu D."/>
            <person name="Skrede I."/>
            <person name="Drula E."/>
            <person name="Henrissat B."/>
            <person name="Morin E."/>
            <person name="Kohler A."/>
            <person name="Barry K."/>
            <person name="LaButti K."/>
            <person name="Morin E."/>
            <person name="Salamov A."/>
            <person name="Lipzen A."/>
            <person name="Mereny Z."/>
            <person name="Hegedus B."/>
            <person name="Baldrian P."/>
            <person name="Stursova M."/>
            <person name="Weitz H."/>
            <person name="Taylor A."/>
            <person name="Grigoriev I.V."/>
            <person name="Nagy L.G."/>
            <person name="Martin F."/>
            <person name="Kauserud H."/>
        </authorList>
    </citation>
    <scope>NUCLEOTIDE SEQUENCE</scope>
    <source>
        <strain evidence="3">CBHHK173m</strain>
    </source>
</reference>
<dbReference type="AlphaFoldDB" id="A0AAD6XVC5"/>
<organism evidence="3 4">
    <name type="scientific">Mycena belliarum</name>
    <dbReference type="NCBI Taxonomy" id="1033014"/>
    <lineage>
        <taxon>Eukaryota</taxon>
        <taxon>Fungi</taxon>
        <taxon>Dikarya</taxon>
        <taxon>Basidiomycota</taxon>
        <taxon>Agaricomycotina</taxon>
        <taxon>Agaricomycetes</taxon>
        <taxon>Agaricomycetidae</taxon>
        <taxon>Agaricales</taxon>
        <taxon>Marasmiineae</taxon>
        <taxon>Mycenaceae</taxon>
        <taxon>Mycena</taxon>
    </lineage>
</organism>